<evidence type="ECO:0000259" key="2">
    <source>
        <dbReference type="Pfam" id="PF05050"/>
    </source>
</evidence>
<feature type="domain" description="Methyltransferase FkbM" evidence="2">
    <location>
        <begin position="390"/>
        <end position="520"/>
    </location>
</feature>
<dbReference type="InterPro" id="IPR029063">
    <property type="entry name" value="SAM-dependent_MTases_sf"/>
</dbReference>
<dbReference type="EMBL" id="LSRX01001995">
    <property type="protein sequence ID" value="OLP76538.1"/>
    <property type="molecule type" value="Genomic_DNA"/>
</dbReference>
<evidence type="ECO:0000256" key="1">
    <source>
        <dbReference type="SAM" id="SignalP"/>
    </source>
</evidence>
<dbReference type="Proteomes" id="UP000186817">
    <property type="component" value="Unassembled WGS sequence"/>
</dbReference>
<protein>
    <recommendedName>
        <fullName evidence="2">Methyltransferase FkbM domain-containing protein</fullName>
    </recommendedName>
</protein>
<keyword evidence="1" id="KW-0732">Signal</keyword>
<dbReference type="PANTHER" id="PTHR32026">
    <property type="entry name" value="METHYLTRANSFERASE-LIKE PROTEIN 24"/>
    <property type="match status" value="1"/>
</dbReference>
<sequence length="994" mass="110646">MALRALLGLAFWGSKLGWASEGSPSADCLLQKQRSVFRDDASRQFSDLHGDLQGQALSKKIAALADSMEPGVTRDLLNSFRICGSCKDFRRFGEHLDGGYLICMDHLAKGDIQAAYSMGIDDHDLWSKDIYTNYGVPVFQYDCTVDKAAQDCDSCSFYKSCLKGEDDGVEDPMNLTLKQVKPIEESSAHQYDVPAEFNNVKTYYFGAELRPCCSVRGFLFTALSYDFSIRVVAEHLIPRRQAMAASLVGIDVHDERNGVILCKQLERLLQAGQWSLVPVSCDASANMLSCRIHVSNTELETELNDIGFVDSERRPLLAQLASGRSIPLKMKDLHGQLVTMRKPYIRSLLLKNLMACKKNPELPNPLHGSRLSDYISWCSSLERFNMDMVLAAGDGSEERDEAQPEVCFKLRPPSWIGEGNSFARESFEKEVITDEHGIDISNYQICGVLTKTSNARGPDRSLLMKMDIEGGEWQALGTASDETLRKFRQLVVEFHWLGDEEQHVQFVSTLRRLKEAGFRVVHLHGNNAARMYEYGDFRIPHVLEVTLDSQGPEIPCITDEVRSQLDHPNLAAHRPSEARYLMPPNLRDRPFWDCTSFPTYWSGNGTAVNATPMELHYGGAAIYRLAMLPSASIGVSKDDADWQVRTKILAAGTNGQPAEIRELRPGESTTFEGEPRELYVVQVNVDPEGETLSRDDKGSVWAREDCKEVDPSCQGKAWTTASQGGLYPNLATAGLRSPLLELPKAGNLTMNLTAWWDMEEQVGPFMETTTAGCEVKGWDGVQVRLHIYKTPGIETEQHGSGDEVVVLRPKGGYDDLETVKAVASFARQAIDAQYPSAYRQDCASQDGWTGRSHGKGFTSHLFDLNAFGGQRARIEVLFASDASFRKRGFWLKDLNVRAGNKEVFQDVEALFGTILVYTPPAGQTGSAGVPVVVQYPDGFEADRGMQKSSQTRFAPFWATWKQGPQWPESNLRRQSIPKSTFVSVKDRARAPPAV</sequence>
<reference evidence="3 4" key="1">
    <citation type="submission" date="2016-02" db="EMBL/GenBank/DDBJ databases">
        <title>Genome analysis of coral dinoflagellate symbionts highlights evolutionary adaptations to a symbiotic lifestyle.</title>
        <authorList>
            <person name="Aranda M."/>
            <person name="Li Y."/>
            <person name="Liew Y.J."/>
            <person name="Baumgarten S."/>
            <person name="Simakov O."/>
            <person name="Wilson M."/>
            <person name="Piel J."/>
            <person name="Ashoor H."/>
            <person name="Bougouffa S."/>
            <person name="Bajic V.B."/>
            <person name="Ryu T."/>
            <person name="Ravasi T."/>
            <person name="Bayer T."/>
            <person name="Micklem G."/>
            <person name="Kim H."/>
            <person name="Bhak J."/>
            <person name="Lajeunesse T.C."/>
            <person name="Voolstra C.R."/>
        </authorList>
    </citation>
    <scope>NUCLEOTIDE SEQUENCE [LARGE SCALE GENOMIC DNA]</scope>
    <source>
        <strain evidence="3 4">CCMP2467</strain>
    </source>
</reference>
<dbReference type="OrthoDB" id="10006218at2759"/>
<gene>
    <name evidence="3" type="ORF">AK812_SmicGene43516</name>
</gene>
<feature type="chain" id="PRO_5012706072" description="Methyltransferase FkbM domain-containing protein" evidence="1">
    <location>
        <begin position="20"/>
        <end position="994"/>
    </location>
</feature>
<proteinExistence type="predicted"/>
<name>A0A1Q9C0U1_SYMMI</name>
<dbReference type="Pfam" id="PF05050">
    <property type="entry name" value="Methyltransf_21"/>
    <property type="match status" value="1"/>
</dbReference>
<comment type="caution">
    <text evidence="3">The sequence shown here is derived from an EMBL/GenBank/DDBJ whole genome shotgun (WGS) entry which is preliminary data.</text>
</comment>
<feature type="signal peptide" evidence="1">
    <location>
        <begin position="1"/>
        <end position="19"/>
    </location>
</feature>
<keyword evidence="4" id="KW-1185">Reference proteome</keyword>
<dbReference type="AlphaFoldDB" id="A0A1Q9C0U1"/>
<dbReference type="InterPro" id="IPR006342">
    <property type="entry name" value="FkbM_mtfrase"/>
</dbReference>
<accession>A0A1Q9C0U1</accession>
<dbReference type="InterPro" id="IPR026913">
    <property type="entry name" value="METTL24"/>
</dbReference>
<dbReference type="SUPFAM" id="SSF53335">
    <property type="entry name" value="S-adenosyl-L-methionine-dependent methyltransferases"/>
    <property type="match status" value="1"/>
</dbReference>
<evidence type="ECO:0000313" key="4">
    <source>
        <dbReference type="Proteomes" id="UP000186817"/>
    </source>
</evidence>
<evidence type="ECO:0000313" key="3">
    <source>
        <dbReference type="EMBL" id="OLP76538.1"/>
    </source>
</evidence>
<dbReference type="PANTHER" id="PTHR32026:SF10">
    <property type="entry name" value="METHYLTRANSFERASE-LIKE PROTEIN 24-RELATED"/>
    <property type="match status" value="1"/>
</dbReference>
<organism evidence="3 4">
    <name type="scientific">Symbiodinium microadriaticum</name>
    <name type="common">Dinoflagellate</name>
    <name type="synonym">Zooxanthella microadriatica</name>
    <dbReference type="NCBI Taxonomy" id="2951"/>
    <lineage>
        <taxon>Eukaryota</taxon>
        <taxon>Sar</taxon>
        <taxon>Alveolata</taxon>
        <taxon>Dinophyceae</taxon>
        <taxon>Suessiales</taxon>
        <taxon>Symbiodiniaceae</taxon>
        <taxon>Symbiodinium</taxon>
    </lineage>
</organism>